<name>K0SA48_THAOC</name>
<dbReference type="Proteomes" id="UP000266841">
    <property type="component" value="Unassembled WGS sequence"/>
</dbReference>
<comment type="caution">
    <text evidence="2">The sequence shown here is derived from an EMBL/GenBank/DDBJ whole genome shotgun (WGS) entry which is preliminary data.</text>
</comment>
<dbReference type="EMBL" id="AGNL01033657">
    <property type="protein sequence ID" value="EJK55617.1"/>
    <property type="molecule type" value="Genomic_DNA"/>
</dbReference>
<evidence type="ECO:0000313" key="2">
    <source>
        <dbReference type="EMBL" id="EJK55617.1"/>
    </source>
</evidence>
<keyword evidence="3" id="KW-1185">Reference proteome</keyword>
<gene>
    <name evidence="2" type="ORF">THAOC_24637</name>
</gene>
<proteinExistence type="predicted"/>
<dbReference type="AlphaFoldDB" id="K0SA48"/>
<feature type="non-terminal residue" evidence="2">
    <location>
        <position position="1"/>
    </location>
</feature>
<protein>
    <submittedName>
        <fullName evidence="2">Uncharacterized protein</fullName>
    </submittedName>
</protein>
<reference evidence="2 3" key="1">
    <citation type="journal article" date="2012" name="Genome Biol.">
        <title>Genome and low-iron response of an oceanic diatom adapted to chronic iron limitation.</title>
        <authorList>
            <person name="Lommer M."/>
            <person name="Specht M."/>
            <person name="Roy A.S."/>
            <person name="Kraemer L."/>
            <person name="Andreson R."/>
            <person name="Gutowska M.A."/>
            <person name="Wolf J."/>
            <person name="Bergner S.V."/>
            <person name="Schilhabel M.B."/>
            <person name="Klostermeier U.C."/>
            <person name="Beiko R.G."/>
            <person name="Rosenstiel P."/>
            <person name="Hippler M."/>
            <person name="Laroche J."/>
        </authorList>
    </citation>
    <scope>NUCLEOTIDE SEQUENCE [LARGE SCALE GENOMIC DNA]</scope>
    <source>
        <strain evidence="2 3">CCMP1005</strain>
    </source>
</reference>
<accession>K0SA48</accession>
<feature type="compositionally biased region" description="Low complexity" evidence="1">
    <location>
        <begin position="1"/>
        <end position="17"/>
    </location>
</feature>
<feature type="region of interest" description="Disordered" evidence="1">
    <location>
        <begin position="1"/>
        <end position="33"/>
    </location>
</feature>
<evidence type="ECO:0000256" key="1">
    <source>
        <dbReference type="SAM" id="MobiDB-lite"/>
    </source>
</evidence>
<organism evidence="2 3">
    <name type="scientific">Thalassiosira oceanica</name>
    <name type="common">Marine diatom</name>
    <dbReference type="NCBI Taxonomy" id="159749"/>
    <lineage>
        <taxon>Eukaryota</taxon>
        <taxon>Sar</taxon>
        <taxon>Stramenopiles</taxon>
        <taxon>Ochrophyta</taxon>
        <taxon>Bacillariophyta</taxon>
        <taxon>Coscinodiscophyceae</taxon>
        <taxon>Thalassiosirophycidae</taxon>
        <taxon>Thalassiosirales</taxon>
        <taxon>Thalassiosiraceae</taxon>
        <taxon>Thalassiosira</taxon>
    </lineage>
</organism>
<sequence length="81" mass="8744">RLRAAARPVAGRPAGALSAESEPPRRRPLDMPSTPCHDMRLLSIFGAIAATSALATETPGTYQLKYFDIRGVAEILECYSL</sequence>
<evidence type="ECO:0000313" key="3">
    <source>
        <dbReference type="Proteomes" id="UP000266841"/>
    </source>
</evidence>